<dbReference type="Pfam" id="PF00440">
    <property type="entry name" value="TetR_N"/>
    <property type="match status" value="1"/>
</dbReference>
<dbReference type="RefSeq" id="WP_104432110.1">
    <property type="nucleotide sequence ID" value="NZ_PTJD01000004.1"/>
</dbReference>
<evidence type="ECO:0000256" key="3">
    <source>
        <dbReference type="ARBA" id="ARBA00023163"/>
    </source>
</evidence>
<dbReference type="PRINTS" id="PR00455">
    <property type="entry name" value="HTHTETR"/>
</dbReference>
<dbReference type="InterPro" id="IPR050109">
    <property type="entry name" value="HTH-type_TetR-like_transc_reg"/>
</dbReference>
<dbReference type="EMBL" id="PTJD01000004">
    <property type="protein sequence ID" value="PPK97273.1"/>
    <property type="molecule type" value="Genomic_DNA"/>
</dbReference>
<evidence type="ECO:0000256" key="2">
    <source>
        <dbReference type="ARBA" id="ARBA00023125"/>
    </source>
</evidence>
<gene>
    <name evidence="7" type="ORF">CLV92_10491</name>
</gene>
<dbReference type="InterPro" id="IPR001647">
    <property type="entry name" value="HTH_TetR"/>
</dbReference>
<evidence type="ECO:0000259" key="6">
    <source>
        <dbReference type="PROSITE" id="PS50977"/>
    </source>
</evidence>
<keyword evidence="8" id="KW-1185">Reference proteome</keyword>
<feature type="region of interest" description="Disordered" evidence="5">
    <location>
        <begin position="1"/>
        <end position="38"/>
    </location>
</feature>
<dbReference type="SUPFAM" id="SSF46689">
    <property type="entry name" value="Homeodomain-like"/>
    <property type="match status" value="1"/>
</dbReference>
<dbReference type="GO" id="GO:0000976">
    <property type="term" value="F:transcription cis-regulatory region binding"/>
    <property type="evidence" value="ECO:0007669"/>
    <property type="project" value="TreeGrafter"/>
</dbReference>
<protein>
    <submittedName>
        <fullName evidence="7">AcrR family transcriptional regulator</fullName>
    </submittedName>
</protein>
<organism evidence="7 8">
    <name type="scientific">Kineococcus xinjiangensis</name>
    <dbReference type="NCBI Taxonomy" id="512762"/>
    <lineage>
        <taxon>Bacteria</taxon>
        <taxon>Bacillati</taxon>
        <taxon>Actinomycetota</taxon>
        <taxon>Actinomycetes</taxon>
        <taxon>Kineosporiales</taxon>
        <taxon>Kineosporiaceae</taxon>
        <taxon>Kineococcus</taxon>
    </lineage>
</organism>
<name>A0A2S6ISP2_9ACTN</name>
<comment type="caution">
    <text evidence="7">The sequence shown here is derived from an EMBL/GenBank/DDBJ whole genome shotgun (WGS) entry which is preliminary data.</text>
</comment>
<keyword evidence="3" id="KW-0804">Transcription</keyword>
<evidence type="ECO:0000313" key="8">
    <source>
        <dbReference type="Proteomes" id="UP000239485"/>
    </source>
</evidence>
<dbReference type="InterPro" id="IPR009057">
    <property type="entry name" value="Homeodomain-like_sf"/>
</dbReference>
<reference evidence="7 8" key="1">
    <citation type="submission" date="2018-02" db="EMBL/GenBank/DDBJ databases">
        <title>Genomic Encyclopedia of Archaeal and Bacterial Type Strains, Phase II (KMG-II): from individual species to whole genera.</title>
        <authorList>
            <person name="Goeker M."/>
        </authorList>
    </citation>
    <scope>NUCLEOTIDE SEQUENCE [LARGE SCALE GENOMIC DNA]</scope>
    <source>
        <strain evidence="7 8">DSM 22857</strain>
    </source>
</reference>
<dbReference type="PANTHER" id="PTHR30055:SF234">
    <property type="entry name" value="HTH-TYPE TRANSCRIPTIONAL REGULATOR BETI"/>
    <property type="match status" value="1"/>
</dbReference>
<proteinExistence type="predicted"/>
<dbReference type="Gene3D" id="1.10.357.10">
    <property type="entry name" value="Tetracycline Repressor, domain 2"/>
    <property type="match status" value="1"/>
</dbReference>
<accession>A0A2S6ISP2</accession>
<evidence type="ECO:0000256" key="4">
    <source>
        <dbReference type="PROSITE-ProRule" id="PRU00335"/>
    </source>
</evidence>
<feature type="domain" description="HTH tetR-type" evidence="6">
    <location>
        <begin position="36"/>
        <end position="96"/>
    </location>
</feature>
<keyword evidence="1" id="KW-0805">Transcription regulation</keyword>
<dbReference type="PROSITE" id="PS50977">
    <property type="entry name" value="HTH_TETR_2"/>
    <property type="match status" value="1"/>
</dbReference>
<sequence length="243" mass="25182">MGGDRGDGADPAGTPSRTPRTGRPRAASGARRGSTGSTREDILDAAAELFTTLGFTRTSTRALGEAAGVRQATLYYHFAGKDELLAELLDATVRPSLDLAERLVAAAEALASPAVRLHALARFDADLLGRSRWNVGALYLLPEARAEQHAGFWARRERLVSAYRTLARAAAPERAGAALDDPVAAAVPMAVVESVIQQRSLAGEGTPLALADACLRAVGVAPEDVAALEPASAAVLAALAPGR</sequence>
<evidence type="ECO:0000256" key="1">
    <source>
        <dbReference type="ARBA" id="ARBA00023015"/>
    </source>
</evidence>
<feature type="compositionally biased region" description="Low complexity" evidence="5">
    <location>
        <begin position="9"/>
        <end position="37"/>
    </location>
</feature>
<keyword evidence="2 4" id="KW-0238">DNA-binding</keyword>
<dbReference type="GO" id="GO:0003700">
    <property type="term" value="F:DNA-binding transcription factor activity"/>
    <property type="evidence" value="ECO:0007669"/>
    <property type="project" value="TreeGrafter"/>
</dbReference>
<evidence type="ECO:0000313" key="7">
    <source>
        <dbReference type="EMBL" id="PPK97273.1"/>
    </source>
</evidence>
<dbReference type="OrthoDB" id="3766519at2"/>
<feature type="DNA-binding region" description="H-T-H motif" evidence="4">
    <location>
        <begin position="59"/>
        <end position="78"/>
    </location>
</feature>
<dbReference type="AlphaFoldDB" id="A0A2S6ISP2"/>
<dbReference type="Proteomes" id="UP000239485">
    <property type="component" value="Unassembled WGS sequence"/>
</dbReference>
<dbReference type="PANTHER" id="PTHR30055">
    <property type="entry name" value="HTH-TYPE TRANSCRIPTIONAL REGULATOR RUTR"/>
    <property type="match status" value="1"/>
</dbReference>
<evidence type="ECO:0000256" key="5">
    <source>
        <dbReference type="SAM" id="MobiDB-lite"/>
    </source>
</evidence>